<comment type="caution">
    <text evidence="2">The sequence shown here is derived from an EMBL/GenBank/DDBJ whole genome shotgun (WGS) entry which is preliminary data.</text>
</comment>
<accession>A0AAV7TXU1</accession>
<organism evidence="2 3">
    <name type="scientific">Pleurodeles waltl</name>
    <name type="common">Iberian ribbed newt</name>
    <dbReference type="NCBI Taxonomy" id="8319"/>
    <lineage>
        <taxon>Eukaryota</taxon>
        <taxon>Metazoa</taxon>
        <taxon>Chordata</taxon>
        <taxon>Craniata</taxon>
        <taxon>Vertebrata</taxon>
        <taxon>Euteleostomi</taxon>
        <taxon>Amphibia</taxon>
        <taxon>Batrachia</taxon>
        <taxon>Caudata</taxon>
        <taxon>Salamandroidea</taxon>
        <taxon>Salamandridae</taxon>
        <taxon>Pleurodelinae</taxon>
        <taxon>Pleurodeles</taxon>
    </lineage>
</organism>
<proteinExistence type="predicted"/>
<sequence>MCWKCPGSLGPSRWRHGLELRLERTWVAAGAQREPRAPCAQTTGGAHGLQLPGDHTIQDASPLSHFRATHSLGSGAAHATSKPLPSSRFSFPAACAQCAISVQRTASDAAFMDLP</sequence>
<keyword evidence="3" id="KW-1185">Reference proteome</keyword>
<feature type="region of interest" description="Disordered" evidence="1">
    <location>
        <begin position="33"/>
        <end position="63"/>
    </location>
</feature>
<protein>
    <submittedName>
        <fullName evidence="2">Uncharacterized protein</fullName>
    </submittedName>
</protein>
<evidence type="ECO:0000313" key="2">
    <source>
        <dbReference type="EMBL" id="KAJ1181016.1"/>
    </source>
</evidence>
<evidence type="ECO:0000256" key="1">
    <source>
        <dbReference type="SAM" id="MobiDB-lite"/>
    </source>
</evidence>
<evidence type="ECO:0000313" key="3">
    <source>
        <dbReference type="Proteomes" id="UP001066276"/>
    </source>
</evidence>
<dbReference type="AlphaFoldDB" id="A0AAV7TXU1"/>
<gene>
    <name evidence="2" type="ORF">NDU88_006227</name>
</gene>
<reference evidence="2" key="1">
    <citation type="journal article" date="2022" name="bioRxiv">
        <title>Sequencing and chromosome-scale assembly of the giantPleurodeles waltlgenome.</title>
        <authorList>
            <person name="Brown T."/>
            <person name="Elewa A."/>
            <person name="Iarovenko S."/>
            <person name="Subramanian E."/>
            <person name="Araus A.J."/>
            <person name="Petzold A."/>
            <person name="Susuki M."/>
            <person name="Suzuki K.-i.T."/>
            <person name="Hayashi T."/>
            <person name="Toyoda A."/>
            <person name="Oliveira C."/>
            <person name="Osipova E."/>
            <person name="Leigh N.D."/>
            <person name="Simon A."/>
            <person name="Yun M.H."/>
        </authorList>
    </citation>
    <scope>NUCLEOTIDE SEQUENCE</scope>
    <source>
        <strain evidence="2">20211129_DDA</strain>
        <tissue evidence="2">Liver</tissue>
    </source>
</reference>
<dbReference type="Proteomes" id="UP001066276">
    <property type="component" value="Chromosome 3_2"/>
</dbReference>
<name>A0AAV7TXU1_PLEWA</name>
<dbReference type="EMBL" id="JANPWB010000006">
    <property type="protein sequence ID" value="KAJ1181016.1"/>
    <property type="molecule type" value="Genomic_DNA"/>
</dbReference>